<feature type="domain" description="DUF6777" evidence="2">
    <location>
        <begin position="108"/>
        <end position="273"/>
    </location>
</feature>
<evidence type="ECO:0000259" key="2">
    <source>
        <dbReference type="Pfam" id="PF20568"/>
    </source>
</evidence>
<protein>
    <recommendedName>
        <fullName evidence="2">DUF6777 domain-containing protein</fullName>
    </recommendedName>
</protein>
<dbReference type="InterPro" id="IPR046704">
    <property type="entry name" value="DUF6777"/>
</dbReference>
<sequence>MTHPQSGWADPNPPDPRNPRTTIILAVSGALLTALVVAALIGVVLFTAGDDQDGTAGEAALIAANTPTVDAFTRSILVAPVTISDQTAAKAAELLEQIPVRADRGVRVVSGRQPGLYGATGQMSPCDAVTLANDLDADPATGRIWGLALGITPQQIPHYLNTLTAVVLLSDTWVTTHTPADGVPDPKQAVLQAGSAVLIDPLGVPRVRCASGSPLAPPDNDTLAHYRLDGEQWPAFSLQTVVAVKYAATDNSGAAAEFTLTDVDTGRQIVQPAGGVIDLGGASVPLPDPAVMNIPPDRPESRNR</sequence>
<dbReference type="KEGG" id="mjl:Mjls_0802"/>
<evidence type="ECO:0000256" key="1">
    <source>
        <dbReference type="SAM" id="Phobius"/>
    </source>
</evidence>
<evidence type="ECO:0000313" key="3">
    <source>
        <dbReference type="EMBL" id="ABN96612.1"/>
    </source>
</evidence>
<dbReference type="AlphaFoldDB" id="A0A5Q5CBW0"/>
<keyword evidence="1" id="KW-0812">Transmembrane</keyword>
<accession>A0A5Q5CBW0</accession>
<reference evidence="3" key="1">
    <citation type="submission" date="2007-02" db="EMBL/GenBank/DDBJ databases">
        <title>Complete sequence of Mycobacterium sp. JLS.</title>
        <authorList>
            <consortium name="US DOE Joint Genome Institute"/>
            <person name="Copeland A."/>
            <person name="Lucas S."/>
            <person name="Lapidus A."/>
            <person name="Barry K."/>
            <person name="Detter J.C."/>
            <person name="Glavina del Rio T."/>
            <person name="Hammon N."/>
            <person name="Israni S."/>
            <person name="Dalin E."/>
            <person name="Tice H."/>
            <person name="Pitluck S."/>
            <person name="Chain P."/>
            <person name="Malfatti S."/>
            <person name="Shin M."/>
            <person name="Vergez L."/>
            <person name="Schmutz J."/>
            <person name="Larimer F."/>
            <person name="Land M."/>
            <person name="Hauser L."/>
            <person name="Kyrpides N."/>
            <person name="Mikhailova N."/>
            <person name="Miller C.D."/>
            <person name="Anderson A.J."/>
            <person name="Sims R.C."/>
            <person name="Richardson P."/>
        </authorList>
    </citation>
    <scope>NUCLEOTIDE SEQUENCE [LARGE SCALE GENOMIC DNA]</scope>
    <source>
        <strain evidence="3">JLS</strain>
    </source>
</reference>
<keyword evidence="1" id="KW-0472">Membrane</keyword>
<proteinExistence type="predicted"/>
<name>A0A5Q5CBW0_MYCSJ</name>
<organism evidence="3">
    <name type="scientific">Mycobacterium sp. (strain JLS)</name>
    <dbReference type="NCBI Taxonomy" id="164757"/>
    <lineage>
        <taxon>Bacteria</taxon>
        <taxon>Bacillati</taxon>
        <taxon>Actinomycetota</taxon>
        <taxon>Actinomycetes</taxon>
        <taxon>Mycobacteriales</taxon>
        <taxon>Mycobacteriaceae</taxon>
        <taxon>Mycobacterium</taxon>
    </lineage>
</organism>
<gene>
    <name evidence="3" type="ordered locus">Mjls_0802</name>
</gene>
<feature type="transmembrane region" description="Helical" evidence="1">
    <location>
        <begin position="23"/>
        <end position="46"/>
    </location>
</feature>
<dbReference type="Pfam" id="PF20568">
    <property type="entry name" value="DUF6777"/>
    <property type="match status" value="1"/>
</dbReference>
<keyword evidence="1" id="KW-1133">Transmembrane helix</keyword>
<dbReference type="EMBL" id="CP000580">
    <property type="protein sequence ID" value="ABN96612.1"/>
    <property type="molecule type" value="Genomic_DNA"/>
</dbReference>